<accession>A0A6A3LHJ1</accession>
<dbReference type="OrthoDB" id="103731at2759"/>
<feature type="region of interest" description="Disordered" evidence="2">
    <location>
        <begin position="1"/>
        <end position="23"/>
    </location>
</feature>
<evidence type="ECO:0000313" key="4">
    <source>
        <dbReference type="Proteomes" id="UP000435112"/>
    </source>
</evidence>
<protein>
    <submittedName>
        <fullName evidence="3">Uncharacterized protein</fullName>
    </submittedName>
</protein>
<feature type="compositionally biased region" description="Polar residues" evidence="2">
    <location>
        <begin position="1"/>
        <end position="10"/>
    </location>
</feature>
<dbReference type="EMBL" id="QXFU01000840">
    <property type="protein sequence ID" value="KAE9018832.1"/>
    <property type="molecule type" value="Genomic_DNA"/>
</dbReference>
<sequence>MEISTSQDTTALRVKSSKKSHERMREKLILLGDLQRQVKVLEAQYEQLLSASQKMSKSDEAEREKREALASILRRAYQQLAKMRNALSANSATIHSVSDPRYSTTESGVGQKKPGLKIYPILEHGPAVEG</sequence>
<feature type="coiled-coil region" evidence="1">
    <location>
        <begin position="24"/>
        <end position="51"/>
    </location>
</feature>
<reference evidence="3 4" key="1">
    <citation type="submission" date="2018-09" db="EMBL/GenBank/DDBJ databases">
        <title>Genomic investigation of the strawberry pathogen Phytophthora fragariae indicates pathogenicity is determined by transcriptional variation in three key races.</title>
        <authorList>
            <person name="Adams T.M."/>
            <person name="Armitage A.D."/>
            <person name="Sobczyk M.K."/>
            <person name="Bates H.J."/>
            <person name="Dunwell J.M."/>
            <person name="Nellist C.F."/>
            <person name="Harrison R.J."/>
        </authorList>
    </citation>
    <scope>NUCLEOTIDE SEQUENCE [LARGE SCALE GENOMIC DNA]</scope>
    <source>
        <strain evidence="3 4">SCRP324</strain>
    </source>
</reference>
<dbReference type="Proteomes" id="UP000435112">
    <property type="component" value="Unassembled WGS sequence"/>
</dbReference>
<gene>
    <name evidence="3" type="ORF">PR002_g12983</name>
</gene>
<proteinExistence type="predicted"/>
<name>A0A6A3LHJ1_9STRA</name>
<dbReference type="AlphaFoldDB" id="A0A6A3LHJ1"/>
<evidence type="ECO:0000313" key="3">
    <source>
        <dbReference type="EMBL" id="KAE9018832.1"/>
    </source>
</evidence>
<keyword evidence="1" id="KW-0175">Coiled coil</keyword>
<comment type="caution">
    <text evidence="3">The sequence shown here is derived from an EMBL/GenBank/DDBJ whole genome shotgun (WGS) entry which is preliminary data.</text>
</comment>
<evidence type="ECO:0000256" key="1">
    <source>
        <dbReference type="SAM" id="Coils"/>
    </source>
</evidence>
<evidence type="ECO:0000256" key="2">
    <source>
        <dbReference type="SAM" id="MobiDB-lite"/>
    </source>
</evidence>
<organism evidence="3 4">
    <name type="scientific">Phytophthora rubi</name>
    <dbReference type="NCBI Taxonomy" id="129364"/>
    <lineage>
        <taxon>Eukaryota</taxon>
        <taxon>Sar</taxon>
        <taxon>Stramenopiles</taxon>
        <taxon>Oomycota</taxon>
        <taxon>Peronosporomycetes</taxon>
        <taxon>Peronosporales</taxon>
        <taxon>Peronosporaceae</taxon>
        <taxon>Phytophthora</taxon>
    </lineage>
</organism>